<feature type="transmembrane region" description="Helical" evidence="1">
    <location>
        <begin position="250"/>
        <end position="269"/>
    </location>
</feature>
<keyword evidence="1" id="KW-0812">Transmembrane</keyword>
<keyword evidence="1" id="KW-1133">Transmembrane helix</keyword>
<dbReference type="RefSeq" id="WP_345327674.1">
    <property type="nucleotide sequence ID" value="NZ_BAABGA010000107.1"/>
</dbReference>
<keyword evidence="1" id="KW-0472">Membrane</keyword>
<evidence type="ECO:0000256" key="1">
    <source>
        <dbReference type="SAM" id="Phobius"/>
    </source>
</evidence>
<dbReference type="EMBL" id="BAABGA010000107">
    <property type="protein sequence ID" value="GAA4470041.1"/>
    <property type="molecule type" value="Genomic_DNA"/>
</dbReference>
<gene>
    <name evidence="2" type="ORF">GCM10023156_62930</name>
</gene>
<evidence type="ECO:0000313" key="3">
    <source>
        <dbReference type="Proteomes" id="UP001500840"/>
    </source>
</evidence>
<protein>
    <submittedName>
        <fullName evidence="2">Uncharacterized protein</fullName>
    </submittedName>
</protein>
<evidence type="ECO:0000313" key="2">
    <source>
        <dbReference type="EMBL" id="GAA4470041.1"/>
    </source>
</evidence>
<reference evidence="3" key="1">
    <citation type="journal article" date="2019" name="Int. J. Syst. Evol. Microbiol.">
        <title>The Global Catalogue of Microorganisms (GCM) 10K type strain sequencing project: providing services to taxonomists for standard genome sequencing and annotation.</title>
        <authorList>
            <consortium name="The Broad Institute Genomics Platform"/>
            <consortium name="The Broad Institute Genome Sequencing Center for Infectious Disease"/>
            <person name="Wu L."/>
            <person name="Ma J."/>
        </authorList>
    </citation>
    <scope>NUCLEOTIDE SEQUENCE [LARGE SCALE GENOMIC DNA]</scope>
    <source>
        <strain evidence="3">JCM 17759</strain>
    </source>
</reference>
<organism evidence="2 3">
    <name type="scientific">Novipirellula rosea</name>
    <dbReference type="NCBI Taxonomy" id="1031540"/>
    <lineage>
        <taxon>Bacteria</taxon>
        <taxon>Pseudomonadati</taxon>
        <taxon>Planctomycetota</taxon>
        <taxon>Planctomycetia</taxon>
        <taxon>Pirellulales</taxon>
        <taxon>Pirellulaceae</taxon>
        <taxon>Novipirellula</taxon>
    </lineage>
</organism>
<sequence>MAVDPLKFDNPLNINAVSSDEFPILFPAFHKFVAREVCHRAFLLLVGAIICVGGAGYFAHATPQHAIIVAQWSRLLMVTLTIAIIVRWESRSQVAFYVTTAVAVLCLCTAATSVFINDSEQPLIVTCSLTMLALLWTTAEIAMHFCSIDVKVIRRNPAIAQKRREQNSSLLRILAVLLGIAQCFALWTSMRLIWVPIAAMVAATVAYFLVAEIAKYPAKFLQRTIEHYLGYPEPRSLAPGLIRSSAPIPLFRLLPLVIAIVGSPLIPLADHETANVMANASLMAVCGLFAAITALMLGASLSARPFHFDVHRTSFDLVVSKLRAEENKNA</sequence>
<feature type="transmembrane region" description="Helical" evidence="1">
    <location>
        <begin position="122"/>
        <end position="148"/>
    </location>
</feature>
<comment type="caution">
    <text evidence="2">The sequence shown here is derived from an EMBL/GenBank/DDBJ whole genome shotgun (WGS) entry which is preliminary data.</text>
</comment>
<accession>A0ABP8NP03</accession>
<feature type="transmembrane region" description="Helical" evidence="1">
    <location>
        <begin position="193"/>
        <end position="214"/>
    </location>
</feature>
<keyword evidence="3" id="KW-1185">Reference proteome</keyword>
<proteinExistence type="predicted"/>
<dbReference type="Proteomes" id="UP001500840">
    <property type="component" value="Unassembled WGS sequence"/>
</dbReference>
<name>A0ABP8NP03_9BACT</name>
<feature type="transmembrane region" description="Helical" evidence="1">
    <location>
        <begin position="94"/>
        <end position="116"/>
    </location>
</feature>
<feature type="transmembrane region" description="Helical" evidence="1">
    <location>
        <begin position="66"/>
        <end position="87"/>
    </location>
</feature>
<feature type="transmembrane region" description="Helical" evidence="1">
    <location>
        <begin position="169"/>
        <end position="187"/>
    </location>
</feature>
<feature type="transmembrane region" description="Helical" evidence="1">
    <location>
        <begin position="281"/>
        <end position="303"/>
    </location>
</feature>
<feature type="transmembrane region" description="Helical" evidence="1">
    <location>
        <begin position="41"/>
        <end position="60"/>
    </location>
</feature>